<dbReference type="Proteomes" id="UP000290218">
    <property type="component" value="Unassembled WGS sequence"/>
</dbReference>
<reference evidence="2 3" key="1">
    <citation type="submission" date="2019-01" db="EMBL/GenBank/DDBJ databases">
        <title>Lacunisphaera sp. strain TWA-58.</title>
        <authorList>
            <person name="Chen W.-M."/>
        </authorList>
    </citation>
    <scope>NUCLEOTIDE SEQUENCE [LARGE SCALE GENOMIC DNA]</scope>
    <source>
        <strain evidence="2 3">TWA-58</strain>
    </source>
</reference>
<dbReference type="OrthoDB" id="9788446at2"/>
<organism evidence="2 3">
    <name type="scientific">Oleiharenicola lentus</name>
    <dbReference type="NCBI Taxonomy" id="2508720"/>
    <lineage>
        <taxon>Bacteria</taxon>
        <taxon>Pseudomonadati</taxon>
        <taxon>Verrucomicrobiota</taxon>
        <taxon>Opitutia</taxon>
        <taxon>Opitutales</taxon>
        <taxon>Opitutaceae</taxon>
        <taxon>Oleiharenicola</taxon>
    </lineage>
</organism>
<evidence type="ECO:0000313" key="3">
    <source>
        <dbReference type="Proteomes" id="UP000290218"/>
    </source>
</evidence>
<accession>A0A4Q1C415</accession>
<dbReference type="RefSeq" id="WP_129048579.1">
    <property type="nucleotide sequence ID" value="NZ_SDHX01000002.1"/>
</dbReference>
<name>A0A4Q1C415_9BACT</name>
<keyword evidence="3" id="KW-1185">Reference proteome</keyword>
<feature type="domain" description="HDOD" evidence="1">
    <location>
        <begin position="19"/>
        <end position="214"/>
    </location>
</feature>
<comment type="caution">
    <text evidence="2">The sequence shown here is derived from an EMBL/GenBank/DDBJ whole genome shotgun (WGS) entry which is preliminary data.</text>
</comment>
<dbReference type="Gene3D" id="1.10.3210.10">
    <property type="entry name" value="Hypothetical protein af1432"/>
    <property type="match status" value="1"/>
</dbReference>
<dbReference type="PANTHER" id="PTHR33525:SF6">
    <property type="entry name" value="HDOD DOMAIN-CONTAINING PROTEIN"/>
    <property type="match status" value="1"/>
</dbReference>
<dbReference type="Pfam" id="PF08668">
    <property type="entry name" value="HDOD"/>
    <property type="match status" value="1"/>
</dbReference>
<dbReference type="PANTHER" id="PTHR33525">
    <property type="match status" value="1"/>
</dbReference>
<protein>
    <submittedName>
        <fullName evidence="2">HDOD domain-containing protein</fullName>
    </submittedName>
</protein>
<dbReference type="SUPFAM" id="SSF109604">
    <property type="entry name" value="HD-domain/PDEase-like"/>
    <property type="match status" value="1"/>
</dbReference>
<sequence length="292" mass="31040">MPANLPPTLDKVCDAALKLPCAPSLLPKLALALQSDDSSSADIERLISLDASLAASTLRLANSAAMGGGKVTTVEEAVFRLGAKEIYRLAALALVGRWESGAGKGLRWSPGDFSRHALITAIAAEMLAATTERLDPQLAYTSGLVSDVGKLALAHSCADFYPAVRVCAEQTRCTWEQAERTVLGYHHADASIRLLNAWNFPSLFVLAVEHQFAPASAPVAALPLLAHLHAAKYLATSMGPGVMEEGFMGVIHGAFLKEWGFTPEMLEATMPIVLEKASARLGERLHEGSISL</sequence>
<evidence type="ECO:0000259" key="1">
    <source>
        <dbReference type="PROSITE" id="PS51833"/>
    </source>
</evidence>
<gene>
    <name evidence="2" type="ORF">ESB00_14855</name>
</gene>
<evidence type="ECO:0000313" key="2">
    <source>
        <dbReference type="EMBL" id="RXK52989.1"/>
    </source>
</evidence>
<proteinExistence type="predicted"/>
<dbReference type="AlphaFoldDB" id="A0A4Q1C415"/>
<dbReference type="PROSITE" id="PS51833">
    <property type="entry name" value="HDOD"/>
    <property type="match status" value="1"/>
</dbReference>
<dbReference type="InterPro" id="IPR052340">
    <property type="entry name" value="RNase_Y/CdgJ"/>
</dbReference>
<dbReference type="InterPro" id="IPR013976">
    <property type="entry name" value="HDOD"/>
</dbReference>
<dbReference type="EMBL" id="SDHX01000002">
    <property type="protein sequence ID" value="RXK52989.1"/>
    <property type="molecule type" value="Genomic_DNA"/>
</dbReference>